<dbReference type="EMBL" id="CABIKM010000003">
    <property type="protein sequence ID" value="VUZ83853.1"/>
    <property type="molecule type" value="Genomic_DNA"/>
</dbReference>
<proteinExistence type="predicted"/>
<reference evidence="2 3" key="1">
    <citation type="submission" date="2019-07" db="EMBL/GenBank/DDBJ databases">
        <authorList>
            <person name="Cremers G."/>
        </authorList>
    </citation>
    <scope>NUCLEOTIDE SEQUENCE [LARGE SCALE GENOMIC DNA]</scope>
</reference>
<sequence length="89" mass="10124">MRKGGEDLNGSGKEKGSSEESDQEEVGTLYGLGDRVDPWKPERQSCIVKWLGVEKRGEINRSPTWWENATRCWGGTTPPSRHYIDYHNS</sequence>
<dbReference type="AlphaFoldDB" id="A0A564ZFC7"/>
<organism evidence="2 3">
    <name type="scientific">Candidatus Methylomirabilis lanthanidiphila</name>
    <dbReference type="NCBI Taxonomy" id="2211376"/>
    <lineage>
        <taxon>Bacteria</taxon>
        <taxon>Candidatus Methylomirabilota</taxon>
        <taxon>Candidatus Methylomirabilia</taxon>
        <taxon>Candidatus Methylomirabilales</taxon>
        <taxon>Candidatus Methylomirabilaceae</taxon>
        <taxon>Candidatus Methylomirabilis</taxon>
    </lineage>
</organism>
<feature type="region of interest" description="Disordered" evidence="1">
    <location>
        <begin position="1"/>
        <end position="34"/>
    </location>
</feature>
<name>A0A564ZFC7_9BACT</name>
<dbReference type="Proteomes" id="UP000334340">
    <property type="component" value="Unassembled WGS sequence"/>
</dbReference>
<evidence type="ECO:0000256" key="1">
    <source>
        <dbReference type="SAM" id="MobiDB-lite"/>
    </source>
</evidence>
<keyword evidence="3" id="KW-1185">Reference proteome</keyword>
<feature type="compositionally biased region" description="Basic and acidic residues" evidence="1">
    <location>
        <begin position="1"/>
        <end position="18"/>
    </location>
</feature>
<accession>A0A564ZFC7</accession>
<protein>
    <submittedName>
        <fullName evidence="2">Uncharacterized protein</fullName>
    </submittedName>
</protein>
<gene>
    <name evidence="2" type="ORF">MELA_00211</name>
</gene>
<evidence type="ECO:0000313" key="2">
    <source>
        <dbReference type="EMBL" id="VUZ83853.1"/>
    </source>
</evidence>
<evidence type="ECO:0000313" key="3">
    <source>
        <dbReference type="Proteomes" id="UP000334340"/>
    </source>
</evidence>